<reference evidence="1" key="1">
    <citation type="submission" date="2022-11" db="EMBL/GenBank/DDBJ databases">
        <authorList>
            <person name="Hyden B.L."/>
            <person name="Feng K."/>
            <person name="Yates T."/>
            <person name="Jawdy S."/>
            <person name="Smart L.B."/>
            <person name="Muchero W."/>
        </authorList>
    </citation>
    <scope>NUCLEOTIDE SEQUENCE</scope>
    <source>
        <tissue evidence="1">Shoot tip</tissue>
    </source>
</reference>
<proteinExistence type="predicted"/>
<dbReference type="GO" id="GO:0010027">
    <property type="term" value="P:thylakoid membrane organization"/>
    <property type="evidence" value="ECO:0007669"/>
    <property type="project" value="TreeGrafter"/>
</dbReference>
<protein>
    <submittedName>
        <fullName evidence="1">TRANSMEMBRANE GTPASE FZO</fullName>
    </submittedName>
</protein>
<dbReference type="PANTHER" id="PTHR43681:SF1">
    <property type="entry name" value="SARCALUMENIN"/>
    <property type="match status" value="1"/>
</dbReference>
<sequence length="168" mass="18519">MDAVMVVVAAGKSLYEAACLGEWCLIKGFLPLWLENMLMGSKSGPVVFTFSCQDCADTKCSALNASNSEVVLVSLEDLKLFSDDGLTHMFDNACATDKKSQDELKSSSKLKSLDMENDIHEKTTVAGFVKLEDREKQLIEKERSLLLEAIDVMQKATSLCLNERIGLE</sequence>
<keyword evidence="1" id="KW-0812">Transmembrane</keyword>
<dbReference type="InterPro" id="IPR051943">
    <property type="entry name" value="TRAFAC_Dynamin-like_GTPase"/>
</dbReference>
<keyword evidence="2" id="KW-1185">Reference proteome</keyword>
<accession>A0A9Q0UJ21</accession>
<organism evidence="1 2">
    <name type="scientific">Salix viminalis</name>
    <name type="common">Common osier</name>
    <name type="synonym">Basket willow</name>
    <dbReference type="NCBI Taxonomy" id="40686"/>
    <lineage>
        <taxon>Eukaryota</taxon>
        <taxon>Viridiplantae</taxon>
        <taxon>Streptophyta</taxon>
        <taxon>Embryophyta</taxon>
        <taxon>Tracheophyta</taxon>
        <taxon>Spermatophyta</taxon>
        <taxon>Magnoliopsida</taxon>
        <taxon>eudicotyledons</taxon>
        <taxon>Gunneridae</taxon>
        <taxon>Pentapetalae</taxon>
        <taxon>rosids</taxon>
        <taxon>fabids</taxon>
        <taxon>Malpighiales</taxon>
        <taxon>Salicaceae</taxon>
        <taxon>Saliceae</taxon>
        <taxon>Salix</taxon>
    </lineage>
</organism>
<dbReference type="AlphaFoldDB" id="A0A9Q0UJ21"/>
<dbReference type="EMBL" id="JAPFFL010000004">
    <property type="protein sequence ID" value="KAJ6730763.1"/>
    <property type="molecule type" value="Genomic_DNA"/>
</dbReference>
<gene>
    <name evidence="1" type="ORF">OIU85_021544</name>
</gene>
<evidence type="ECO:0000313" key="1">
    <source>
        <dbReference type="EMBL" id="KAJ6730763.1"/>
    </source>
</evidence>
<name>A0A9Q0UJ21_SALVM</name>
<reference evidence="1" key="2">
    <citation type="journal article" date="2023" name="Int. J. Mol. Sci.">
        <title>De Novo Assembly and Annotation of 11 Diverse Shrub Willow (Salix) Genomes Reveals Novel Gene Organization in Sex-Linked Regions.</title>
        <authorList>
            <person name="Hyden B."/>
            <person name="Feng K."/>
            <person name="Yates T.B."/>
            <person name="Jawdy S."/>
            <person name="Cereghino C."/>
            <person name="Smart L.B."/>
            <person name="Muchero W."/>
        </authorList>
    </citation>
    <scope>NUCLEOTIDE SEQUENCE [LARGE SCALE GENOMIC DNA]</scope>
    <source>
        <tissue evidence="1">Shoot tip</tissue>
    </source>
</reference>
<evidence type="ECO:0000313" key="2">
    <source>
        <dbReference type="Proteomes" id="UP001151529"/>
    </source>
</evidence>
<keyword evidence="1" id="KW-0472">Membrane</keyword>
<dbReference type="Proteomes" id="UP001151529">
    <property type="component" value="Chromosome 2"/>
</dbReference>
<comment type="caution">
    <text evidence="1">The sequence shown here is derived from an EMBL/GenBank/DDBJ whole genome shotgun (WGS) entry which is preliminary data.</text>
</comment>
<dbReference type="GO" id="GO:0031969">
    <property type="term" value="C:chloroplast membrane"/>
    <property type="evidence" value="ECO:0007669"/>
    <property type="project" value="TreeGrafter"/>
</dbReference>
<dbReference type="PANTHER" id="PTHR43681">
    <property type="entry name" value="TRANSMEMBRANE GTPASE FZO"/>
    <property type="match status" value="1"/>
</dbReference>